<evidence type="ECO:0000256" key="2">
    <source>
        <dbReference type="ARBA" id="ARBA00023002"/>
    </source>
</evidence>
<dbReference type="PANTHER" id="PTHR11699">
    <property type="entry name" value="ALDEHYDE DEHYDROGENASE-RELATED"/>
    <property type="match status" value="1"/>
</dbReference>
<dbReference type="AlphaFoldDB" id="A0A495IG09"/>
<evidence type="ECO:0000313" key="6">
    <source>
        <dbReference type="EMBL" id="RKR74953.1"/>
    </source>
</evidence>
<name>A0A495IG09_9MICO</name>
<reference evidence="6 7" key="1">
    <citation type="submission" date="2018-10" db="EMBL/GenBank/DDBJ databases">
        <title>Sequencing the genomes of 1000 actinobacteria strains.</title>
        <authorList>
            <person name="Klenk H.-P."/>
        </authorList>
    </citation>
    <scope>NUCLEOTIDE SEQUENCE [LARGE SCALE GENOMIC DNA]</scope>
    <source>
        <strain evidence="6 7">DSM 17894</strain>
    </source>
</reference>
<keyword evidence="7" id="KW-1185">Reference proteome</keyword>
<comment type="caution">
    <text evidence="6">The sequence shown here is derived from an EMBL/GenBank/DDBJ whole genome shotgun (WGS) entry which is preliminary data.</text>
</comment>
<dbReference type="Gene3D" id="3.40.309.10">
    <property type="entry name" value="Aldehyde Dehydrogenase, Chain A, domain 2"/>
    <property type="match status" value="1"/>
</dbReference>
<feature type="active site" evidence="3">
    <location>
        <position position="281"/>
    </location>
</feature>
<accession>A0A495IG09</accession>
<dbReference type="OrthoDB" id="6882680at2"/>
<evidence type="ECO:0000256" key="4">
    <source>
        <dbReference type="RuleBase" id="RU003345"/>
    </source>
</evidence>
<dbReference type="FunFam" id="3.40.309.10:FF:000012">
    <property type="entry name" value="Betaine aldehyde dehydrogenase"/>
    <property type="match status" value="1"/>
</dbReference>
<gene>
    <name evidence="6" type="ORF">C8E83_2087</name>
</gene>
<protein>
    <submittedName>
        <fullName evidence="6">Phenylacetaldehyde dehydrogenase</fullName>
    </submittedName>
</protein>
<keyword evidence="2 4" id="KW-0560">Oxidoreductase</keyword>
<sequence>MTVTLGPQTRRDDRIAPFLAHATTTSPKRLLIDGEWVPAASGETFGAHDPATGEHLAELARAGQPDVDDAVASARRALTSPAWKGMTPAERAALLWRIADLLEQDLDELAQLETLDQGKAWGTARFGEVPAAIAQFRYYSGFATKILGTTIPTSLRRQGPDRQVFAYTTREPVGVVAAIVPWNSPLLMAAMKVAPALAAGCTVILKPAENTSLTAVRLGEILVEAGLPAGVVNVVTGFGAEAGQALADHPGVDKVAFTGSTAVGKRLVAASTGNLKRLTLELGGKSPVIVMPDADLDRTVPGVAAGIFDNGGQVCVAGSRVYAHRDVYEELVDRLAAHSRGLSLGHGLAEGTDLGPLVSRVQADRVDTFVREAESEGVDVVAGGVQDGELGTFYRPTVLTGATQGMRIMQEEVFGPVVTVTPFDDLDEVLAWANDSVYGLAASVWTEGLSNAHRVSEGIDSGTVWINCHSYFGPELPKGGHRESGWGYENGANGLENYLETKTVVAVY</sequence>
<proteinExistence type="inferred from homology"/>
<dbReference type="SUPFAM" id="SSF53720">
    <property type="entry name" value="ALDH-like"/>
    <property type="match status" value="1"/>
</dbReference>
<dbReference type="InterPro" id="IPR029510">
    <property type="entry name" value="Ald_DH_CS_GLU"/>
</dbReference>
<comment type="similarity">
    <text evidence="1 4">Belongs to the aldehyde dehydrogenase family.</text>
</comment>
<evidence type="ECO:0000256" key="1">
    <source>
        <dbReference type="ARBA" id="ARBA00009986"/>
    </source>
</evidence>
<dbReference type="EMBL" id="RBKS01000001">
    <property type="protein sequence ID" value="RKR74953.1"/>
    <property type="molecule type" value="Genomic_DNA"/>
</dbReference>
<evidence type="ECO:0000259" key="5">
    <source>
        <dbReference type="Pfam" id="PF00171"/>
    </source>
</evidence>
<evidence type="ECO:0000313" key="7">
    <source>
        <dbReference type="Proteomes" id="UP000280008"/>
    </source>
</evidence>
<dbReference type="FunFam" id="3.40.605.10:FF:000007">
    <property type="entry name" value="NAD/NADP-dependent betaine aldehyde dehydrogenase"/>
    <property type="match status" value="1"/>
</dbReference>
<dbReference type="GO" id="GO:0016620">
    <property type="term" value="F:oxidoreductase activity, acting on the aldehyde or oxo group of donors, NAD or NADP as acceptor"/>
    <property type="evidence" value="ECO:0007669"/>
    <property type="project" value="InterPro"/>
</dbReference>
<dbReference type="InterPro" id="IPR016162">
    <property type="entry name" value="Ald_DH_N"/>
</dbReference>
<evidence type="ECO:0000256" key="3">
    <source>
        <dbReference type="PROSITE-ProRule" id="PRU10007"/>
    </source>
</evidence>
<dbReference type="Proteomes" id="UP000280008">
    <property type="component" value="Unassembled WGS sequence"/>
</dbReference>
<dbReference type="InterPro" id="IPR016160">
    <property type="entry name" value="Ald_DH_CS_CYS"/>
</dbReference>
<dbReference type="InterPro" id="IPR016161">
    <property type="entry name" value="Ald_DH/histidinol_DH"/>
</dbReference>
<dbReference type="PROSITE" id="PS00070">
    <property type="entry name" value="ALDEHYDE_DEHYDR_CYS"/>
    <property type="match status" value="1"/>
</dbReference>
<dbReference type="PROSITE" id="PS00687">
    <property type="entry name" value="ALDEHYDE_DEHYDR_GLU"/>
    <property type="match status" value="1"/>
</dbReference>
<dbReference type="Pfam" id="PF00171">
    <property type="entry name" value="Aldedh"/>
    <property type="match status" value="1"/>
</dbReference>
<dbReference type="Gene3D" id="3.40.605.10">
    <property type="entry name" value="Aldehyde Dehydrogenase, Chain A, domain 1"/>
    <property type="match status" value="1"/>
</dbReference>
<dbReference type="RefSeq" id="WP_121369807.1">
    <property type="nucleotide sequence ID" value="NZ_RBKS01000001.1"/>
</dbReference>
<dbReference type="InterPro" id="IPR016163">
    <property type="entry name" value="Ald_DH_C"/>
</dbReference>
<dbReference type="InterPro" id="IPR015590">
    <property type="entry name" value="Aldehyde_DH_dom"/>
</dbReference>
<feature type="domain" description="Aldehyde dehydrogenase" evidence="5">
    <location>
        <begin position="36"/>
        <end position="504"/>
    </location>
</feature>
<organism evidence="6 7">
    <name type="scientific">Frondihabitans australicus</name>
    <dbReference type="NCBI Taxonomy" id="386892"/>
    <lineage>
        <taxon>Bacteria</taxon>
        <taxon>Bacillati</taxon>
        <taxon>Actinomycetota</taxon>
        <taxon>Actinomycetes</taxon>
        <taxon>Micrococcales</taxon>
        <taxon>Microbacteriaceae</taxon>
        <taxon>Frondihabitans</taxon>
    </lineage>
</organism>